<name>Q0B2G5_BURCM</name>
<organism evidence="1 2">
    <name type="scientific">Burkholderia ambifaria (strain ATCC BAA-244 / DSM 16087 / CCUG 44356 / LMG 19182 / AMMD)</name>
    <name type="common">Burkholderia cepacia (strain AMMD)</name>
    <dbReference type="NCBI Taxonomy" id="339670"/>
    <lineage>
        <taxon>Bacteria</taxon>
        <taxon>Pseudomonadati</taxon>
        <taxon>Pseudomonadota</taxon>
        <taxon>Betaproteobacteria</taxon>
        <taxon>Burkholderiales</taxon>
        <taxon>Burkholderiaceae</taxon>
        <taxon>Burkholderia</taxon>
        <taxon>Burkholderia cepacia complex</taxon>
    </lineage>
</organism>
<accession>Q0B2G5</accession>
<evidence type="ECO:0000313" key="2">
    <source>
        <dbReference type="Proteomes" id="UP000000662"/>
    </source>
</evidence>
<reference evidence="1" key="1">
    <citation type="submission" date="2006-08" db="EMBL/GenBank/DDBJ databases">
        <title>Complete sequence of Chromosome 3 of Burkholderia cepacia AMMD.</title>
        <authorList>
            <consortium name="US DOE Joint Genome Institute"/>
            <person name="Copeland A."/>
            <person name="Lucas S."/>
            <person name="Lapidus A."/>
            <person name="Barry K."/>
            <person name="Detter J.C."/>
            <person name="Glavina del Rio T."/>
            <person name="Hammon N."/>
            <person name="Israni S."/>
            <person name="Pitluck S."/>
            <person name="Bruce D."/>
            <person name="Chain P."/>
            <person name="Malfatti S."/>
            <person name="Shin M."/>
            <person name="Vergez L."/>
            <person name="Schmutz J."/>
            <person name="Larimer F."/>
            <person name="Land M."/>
            <person name="Hauser L."/>
            <person name="Kyrpides N."/>
            <person name="Kim E."/>
            <person name="Parke J."/>
            <person name="Coenye T."/>
            <person name="Konstantinidis K."/>
            <person name="Ramette A."/>
            <person name="Tiedje J."/>
            <person name="Richardson P."/>
        </authorList>
    </citation>
    <scope>NUCLEOTIDE SEQUENCE</scope>
    <source>
        <strain evidence="1">AMMD</strain>
    </source>
</reference>
<gene>
    <name evidence="1" type="ordered locus">Bamb_6114</name>
</gene>
<keyword evidence="2" id="KW-1185">Reference proteome</keyword>
<evidence type="ECO:0000313" key="1">
    <source>
        <dbReference type="EMBL" id="ABI91658.1"/>
    </source>
</evidence>
<dbReference type="KEGG" id="bam:Bamb_6114"/>
<proteinExistence type="predicted"/>
<dbReference type="AlphaFoldDB" id="Q0B2G5"/>
<sequence length="229" mass="25308">MLSGSSLTCLGKRSRQPLFQLNGRCPKGHTMAEHLNIVTVLEKAISPAERLGMVFDLAKSYAPFFDNLHEICRNNYKTGVAQCEPWPEGESLLAAGAGNDELLFIYGDQSIGAGGARSSIGIEENGVRVQFVVSLPLPRNFHLDELRQFLMETANVARRISNTFVVAAGRELESDIDRKVDDGLPKVLAEDWTCERIVVPRHLISVPLRCFATLVESDQAILLKRTSMP</sequence>
<dbReference type="EMBL" id="CP000442">
    <property type="protein sequence ID" value="ABI91658.1"/>
    <property type="molecule type" value="Genomic_DNA"/>
</dbReference>
<dbReference type="Proteomes" id="UP000000662">
    <property type="component" value="Chromosome 3"/>
</dbReference>
<protein>
    <submittedName>
        <fullName evidence="1">Uncharacterized protein</fullName>
    </submittedName>
</protein>